<dbReference type="SMART" id="SM00228">
    <property type="entry name" value="PDZ"/>
    <property type="match status" value="2"/>
</dbReference>
<evidence type="ECO:0000256" key="14">
    <source>
        <dbReference type="PIRSR" id="PIRSR611782-1"/>
    </source>
</evidence>
<evidence type="ECO:0000256" key="5">
    <source>
        <dbReference type="ARBA" id="ARBA00013958"/>
    </source>
</evidence>
<accession>A0A8J3MQ87</accession>
<dbReference type="Proteomes" id="UP000637906">
    <property type="component" value="Unassembled WGS sequence"/>
</dbReference>
<evidence type="ECO:0000259" key="17">
    <source>
        <dbReference type="PROSITE" id="PS50106"/>
    </source>
</evidence>
<dbReference type="Pfam" id="PF13180">
    <property type="entry name" value="PDZ_2"/>
    <property type="match status" value="2"/>
</dbReference>
<dbReference type="GO" id="GO:0042597">
    <property type="term" value="C:periplasmic space"/>
    <property type="evidence" value="ECO:0007669"/>
    <property type="project" value="UniProtKB-SubCell"/>
</dbReference>
<gene>
    <name evidence="18" type="ORF">sL5_02850</name>
</gene>
<proteinExistence type="inferred from homology"/>
<feature type="active site" description="Charge relay system" evidence="14">
    <location>
        <position position="234"/>
    </location>
</feature>
<dbReference type="Gene3D" id="2.30.42.10">
    <property type="match status" value="2"/>
</dbReference>
<evidence type="ECO:0000256" key="16">
    <source>
        <dbReference type="SAM" id="SignalP"/>
    </source>
</evidence>
<keyword evidence="19" id="KW-1185">Reference proteome</keyword>
<keyword evidence="7 16" id="KW-0732">Signal</keyword>
<feature type="signal peptide" evidence="16">
    <location>
        <begin position="1"/>
        <end position="22"/>
    </location>
</feature>
<dbReference type="NCBIfam" id="TIGR02037">
    <property type="entry name" value="degP_htrA_DO"/>
    <property type="match status" value="1"/>
</dbReference>
<evidence type="ECO:0000256" key="13">
    <source>
        <dbReference type="ARBA" id="ARBA00032850"/>
    </source>
</evidence>
<evidence type="ECO:0000256" key="8">
    <source>
        <dbReference type="ARBA" id="ARBA00022737"/>
    </source>
</evidence>
<comment type="caution">
    <text evidence="18">The sequence shown here is derived from an EMBL/GenBank/DDBJ whole genome shotgun (WGS) entry which is preliminary data.</text>
</comment>
<dbReference type="PRINTS" id="PR00834">
    <property type="entry name" value="PROTEASES2C"/>
</dbReference>
<evidence type="ECO:0000256" key="10">
    <source>
        <dbReference type="ARBA" id="ARBA00022801"/>
    </source>
</evidence>
<feature type="binding site" evidence="15">
    <location>
        <begin position="232"/>
        <end position="234"/>
    </location>
    <ligand>
        <name>substrate</name>
    </ligand>
</feature>
<dbReference type="SUPFAM" id="SSF50494">
    <property type="entry name" value="Trypsin-like serine proteases"/>
    <property type="match status" value="1"/>
</dbReference>
<keyword evidence="6 18" id="KW-0645">Protease</keyword>
<feature type="active site" description="Charge relay system" evidence="14">
    <location>
        <position position="130"/>
    </location>
</feature>
<dbReference type="InterPro" id="IPR001478">
    <property type="entry name" value="PDZ"/>
</dbReference>
<sequence length="489" mass="53655">MRRKILLLLIVNITMFTNIAYAKQHASVDENIQLVEEQKFQSNDIYYESFADLVEQLAPAVVNVSTEQIVRDENIRFPQLPGGSLFEEFREFFERIEPFMNRNQDANKEVISLGSGFIIDESGIIVTNYHVIADAKEITVTLNDNTQSKATILGKDPKTDLAVLKIDTDKKLSFVRFGNSDKARVGDRVIAIGNPFGLGGSVSTGIVSAIARNINIGTVSDFIQTDAAINKGNSGGPLFNMNGEIIGINTAIFSPSGGNVGIGFAIPSVIAEQVIELLKEGKKVEHGWIGVKVQAVTKEIADSLGLEATHGALVAEITKGSPADKAGIKVGDIIVEFNETKVTKMSQLPQVVSRTEIGKKVNIKLYRKGEVVGTTVKVGRIQDDEDLTQDEDDLYFDYIGVTVSSLPNEFKKENDGVNGIVVLNVDVKSNAHAKGIRRGDIITHINQNEIKNIDEFKKIISQVKKEDKESVALLIKRQNNNLYVTIKLK</sequence>
<feature type="active site" description="Charge relay system" evidence="14">
    <location>
        <position position="160"/>
    </location>
</feature>
<dbReference type="InterPro" id="IPR001940">
    <property type="entry name" value="Peptidase_S1C"/>
</dbReference>
<dbReference type="SUPFAM" id="SSF50156">
    <property type="entry name" value="PDZ domain-like"/>
    <property type="match status" value="2"/>
</dbReference>
<organism evidence="18 19">
    <name type="scientific">Candidatus Mesenet longicola</name>
    <dbReference type="NCBI Taxonomy" id="1892558"/>
    <lineage>
        <taxon>Bacteria</taxon>
        <taxon>Pseudomonadati</taxon>
        <taxon>Pseudomonadota</taxon>
        <taxon>Alphaproteobacteria</taxon>
        <taxon>Rickettsiales</taxon>
        <taxon>Anaplasmataceae</taxon>
        <taxon>Candidatus Mesenet</taxon>
    </lineage>
</organism>
<dbReference type="AlphaFoldDB" id="A0A8J3MQ87"/>
<keyword evidence="12" id="KW-0346">Stress response</keyword>
<feature type="binding site" evidence="15">
    <location>
        <position position="160"/>
    </location>
    <ligand>
        <name>substrate</name>
    </ligand>
</feature>
<protein>
    <recommendedName>
        <fullName evidence="5">Probable periplasmic serine endoprotease DegP-like</fullName>
        <ecNumber evidence="4">3.4.21.107</ecNumber>
    </recommendedName>
    <alternativeName>
        <fullName evidence="13">Protease Do</fullName>
    </alternativeName>
</protein>
<evidence type="ECO:0000256" key="1">
    <source>
        <dbReference type="ARBA" id="ARBA00001772"/>
    </source>
</evidence>
<evidence type="ECO:0000256" key="6">
    <source>
        <dbReference type="ARBA" id="ARBA00022670"/>
    </source>
</evidence>
<dbReference type="GO" id="GO:0004252">
    <property type="term" value="F:serine-type endopeptidase activity"/>
    <property type="evidence" value="ECO:0007669"/>
    <property type="project" value="InterPro"/>
</dbReference>
<feature type="chain" id="PRO_5038657540" description="Probable periplasmic serine endoprotease DegP-like" evidence="16">
    <location>
        <begin position="23"/>
        <end position="489"/>
    </location>
</feature>
<evidence type="ECO:0000313" key="19">
    <source>
        <dbReference type="Proteomes" id="UP000637906"/>
    </source>
</evidence>
<keyword evidence="9" id="KW-0574">Periplasm</keyword>
<dbReference type="InterPro" id="IPR011782">
    <property type="entry name" value="Pept_S1C_Do"/>
</dbReference>
<dbReference type="EC" id="3.4.21.107" evidence="4"/>
<comment type="catalytic activity">
    <reaction evidence="1">
        <text>Acts on substrates that are at least partially unfolded. The cleavage site P1 residue is normally between a pair of hydrophobic residues, such as Val-|-Val.</text>
        <dbReference type="EC" id="3.4.21.107"/>
    </reaction>
</comment>
<comment type="similarity">
    <text evidence="3">Belongs to the peptidase S1C family.</text>
</comment>
<feature type="domain" description="PDZ" evidence="17">
    <location>
        <begin position="274"/>
        <end position="369"/>
    </location>
</feature>
<dbReference type="Gene3D" id="2.40.10.120">
    <property type="match status" value="1"/>
</dbReference>
<feature type="binding site" evidence="15">
    <location>
        <position position="130"/>
    </location>
    <ligand>
        <name>substrate</name>
    </ligand>
</feature>
<comment type="subcellular location">
    <subcellularLocation>
        <location evidence="2">Periplasm</location>
    </subcellularLocation>
</comment>
<dbReference type="InterPro" id="IPR009003">
    <property type="entry name" value="Peptidase_S1_PA"/>
</dbReference>
<evidence type="ECO:0000256" key="15">
    <source>
        <dbReference type="PIRSR" id="PIRSR611782-2"/>
    </source>
</evidence>
<keyword evidence="11" id="KW-0720">Serine protease</keyword>
<name>A0A8J3MQ87_9RICK</name>
<evidence type="ECO:0000256" key="9">
    <source>
        <dbReference type="ARBA" id="ARBA00022764"/>
    </source>
</evidence>
<evidence type="ECO:0000256" key="7">
    <source>
        <dbReference type="ARBA" id="ARBA00022729"/>
    </source>
</evidence>
<evidence type="ECO:0000256" key="4">
    <source>
        <dbReference type="ARBA" id="ARBA00013035"/>
    </source>
</evidence>
<dbReference type="PANTHER" id="PTHR22939">
    <property type="entry name" value="SERINE PROTEASE FAMILY S1C HTRA-RELATED"/>
    <property type="match status" value="1"/>
</dbReference>
<dbReference type="PANTHER" id="PTHR22939:SF130">
    <property type="entry name" value="PERIPLASMIC SERINE ENDOPROTEASE DEGP-LIKE-RELATED"/>
    <property type="match status" value="1"/>
</dbReference>
<dbReference type="FunFam" id="2.40.10.120:FF:000007">
    <property type="entry name" value="Periplasmic serine endoprotease DegP-like"/>
    <property type="match status" value="1"/>
</dbReference>
<reference evidence="18 19" key="1">
    <citation type="journal article" date="2021" name="Microb. Ecol.">
        <title>Candidatus Mesenet longicola: Novel Endosymbionts of Brontispa longissima that Induce Cytoplasmic Incompatibility.</title>
        <authorList>
            <person name="Takano S."/>
            <person name="Gotoh Y."/>
            <person name="Hayashi T."/>
        </authorList>
    </citation>
    <scope>NUCLEOTIDE SEQUENCE [LARGE SCALE GENOMIC DNA]</scope>
    <source>
        <strain evidence="18">L5</strain>
    </source>
</reference>
<dbReference type="EMBL" id="BNGU01000007">
    <property type="protein sequence ID" value="GHM59292.1"/>
    <property type="molecule type" value="Genomic_DNA"/>
</dbReference>
<keyword evidence="8" id="KW-0677">Repeat</keyword>
<keyword evidence="10" id="KW-0378">Hydrolase</keyword>
<dbReference type="InterPro" id="IPR036034">
    <property type="entry name" value="PDZ_sf"/>
</dbReference>
<feature type="binding site" evidence="15">
    <location>
        <position position="67"/>
    </location>
    <ligand>
        <name>substrate</name>
    </ligand>
</feature>
<evidence type="ECO:0000313" key="18">
    <source>
        <dbReference type="EMBL" id="GHM59292.1"/>
    </source>
</evidence>
<evidence type="ECO:0000256" key="3">
    <source>
        <dbReference type="ARBA" id="ARBA00010541"/>
    </source>
</evidence>
<dbReference type="GO" id="GO:0006508">
    <property type="term" value="P:proteolysis"/>
    <property type="evidence" value="ECO:0007669"/>
    <property type="project" value="UniProtKB-KW"/>
</dbReference>
<dbReference type="Pfam" id="PF13365">
    <property type="entry name" value="Trypsin_2"/>
    <property type="match status" value="1"/>
</dbReference>
<dbReference type="PROSITE" id="PS50106">
    <property type="entry name" value="PDZ"/>
    <property type="match status" value="1"/>
</dbReference>
<evidence type="ECO:0000256" key="2">
    <source>
        <dbReference type="ARBA" id="ARBA00004418"/>
    </source>
</evidence>
<dbReference type="CDD" id="cd10839">
    <property type="entry name" value="cpPDZ1_DegP-like"/>
    <property type="match status" value="1"/>
</dbReference>
<evidence type="ECO:0000256" key="11">
    <source>
        <dbReference type="ARBA" id="ARBA00022825"/>
    </source>
</evidence>
<evidence type="ECO:0000256" key="12">
    <source>
        <dbReference type="ARBA" id="ARBA00023016"/>
    </source>
</evidence>